<proteinExistence type="predicted"/>
<dbReference type="Proteomes" id="UP000801492">
    <property type="component" value="Unassembled WGS sequence"/>
</dbReference>
<gene>
    <name evidence="3" type="ORF">ILUMI_13071</name>
</gene>
<dbReference type="GO" id="GO:0046983">
    <property type="term" value="F:protein dimerization activity"/>
    <property type="evidence" value="ECO:0007669"/>
    <property type="project" value="InterPro"/>
</dbReference>
<dbReference type="SUPFAM" id="SSF53098">
    <property type="entry name" value="Ribonuclease H-like"/>
    <property type="match status" value="1"/>
</dbReference>
<organism evidence="3 4">
    <name type="scientific">Ignelater luminosus</name>
    <name type="common">Cucubano</name>
    <name type="synonym">Pyrophorus luminosus</name>
    <dbReference type="NCBI Taxonomy" id="2038154"/>
    <lineage>
        <taxon>Eukaryota</taxon>
        <taxon>Metazoa</taxon>
        <taxon>Ecdysozoa</taxon>
        <taxon>Arthropoda</taxon>
        <taxon>Hexapoda</taxon>
        <taxon>Insecta</taxon>
        <taxon>Pterygota</taxon>
        <taxon>Neoptera</taxon>
        <taxon>Endopterygota</taxon>
        <taxon>Coleoptera</taxon>
        <taxon>Polyphaga</taxon>
        <taxon>Elateriformia</taxon>
        <taxon>Elateroidea</taxon>
        <taxon>Elateridae</taxon>
        <taxon>Agrypninae</taxon>
        <taxon>Pyrophorini</taxon>
        <taxon>Ignelater</taxon>
    </lineage>
</organism>
<accession>A0A8K0CXE5</accession>
<dbReference type="Pfam" id="PF05699">
    <property type="entry name" value="Dimer_Tnp_hAT"/>
    <property type="match status" value="1"/>
</dbReference>
<keyword evidence="4" id="KW-1185">Reference proteome</keyword>
<reference evidence="3" key="1">
    <citation type="submission" date="2019-08" db="EMBL/GenBank/DDBJ databases">
        <title>The genome of the North American firefly Photinus pyralis.</title>
        <authorList>
            <consortium name="Photinus pyralis genome working group"/>
            <person name="Fallon T.R."/>
            <person name="Sander Lower S.E."/>
            <person name="Weng J.-K."/>
        </authorList>
    </citation>
    <scope>NUCLEOTIDE SEQUENCE</scope>
    <source>
        <strain evidence="3">TRF0915ILg1</strain>
        <tissue evidence="3">Whole body</tissue>
    </source>
</reference>
<dbReference type="InterPro" id="IPR008906">
    <property type="entry name" value="HATC_C_dom"/>
</dbReference>
<name>A0A8K0CXE5_IGNLU</name>
<evidence type="ECO:0000313" key="3">
    <source>
        <dbReference type="EMBL" id="KAF2893102.1"/>
    </source>
</evidence>
<sequence>MKQTQSCDQRDATIVLSDISSSSTPSDDSDELDAERIAREVNILQFWETMKPIHPELYELSKVVFGVPATQVSVERLFSGLNKNDRINSVPFEVISVSSSINEDELQEISHSSNSSAKQIMNKKRTGDINVQEGPHQIKKKQLRINNLFSVASQQSEK</sequence>
<dbReference type="OrthoDB" id="5103at2759"/>
<dbReference type="EMBL" id="VTPC01008248">
    <property type="protein sequence ID" value="KAF2893102.1"/>
    <property type="molecule type" value="Genomic_DNA"/>
</dbReference>
<feature type="domain" description="HAT C-terminal dimerisation" evidence="2">
    <location>
        <begin position="36"/>
        <end position="83"/>
    </location>
</feature>
<dbReference type="InterPro" id="IPR012337">
    <property type="entry name" value="RNaseH-like_sf"/>
</dbReference>
<feature type="compositionally biased region" description="Low complexity" evidence="1">
    <location>
        <begin position="17"/>
        <end position="26"/>
    </location>
</feature>
<feature type="region of interest" description="Disordered" evidence="1">
    <location>
        <begin position="1"/>
        <end position="32"/>
    </location>
</feature>
<evidence type="ECO:0000259" key="2">
    <source>
        <dbReference type="Pfam" id="PF05699"/>
    </source>
</evidence>
<comment type="caution">
    <text evidence="3">The sequence shown here is derived from an EMBL/GenBank/DDBJ whole genome shotgun (WGS) entry which is preliminary data.</text>
</comment>
<dbReference type="AlphaFoldDB" id="A0A8K0CXE5"/>
<evidence type="ECO:0000256" key="1">
    <source>
        <dbReference type="SAM" id="MobiDB-lite"/>
    </source>
</evidence>
<protein>
    <recommendedName>
        <fullName evidence="2">HAT C-terminal dimerisation domain-containing protein</fullName>
    </recommendedName>
</protein>
<evidence type="ECO:0000313" key="4">
    <source>
        <dbReference type="Proteomes" id="UP000801492"/>
    </source>
</evidence>